<sequence>MRLSPVTHSFFEEHTGGMSNHTFRFVSRALLASALLLGACAEPLPAPKDPPASTHRAVRATLGTPIRLQAMEALLEKAGPITVETVVSARWETSRAGLINLAHERAAGLTDGAEPVDITFHALAHPARGLYLIDTGASQALAASDHPLRAGPVGQALNFGALRVEASLGAFRGERALAGVLLTHLHIDHVLGLPDVARDVPIFVGPGESTFESPFHALTQSTVDQLLEGRAPLEEWAFGGEGVIDVLGDASLFALSAPGHTPGSVAYVARTPEGPVLFTGDVCHTAWGWRNDVEPGNFSSDPAGSAESLAFLRALAARHPSMQVRLGHQSL</sequence>
<feature type="domain" description="Metallo-beta-lactamase" evidence="6">
    <location>
        <begin position="117"/>
        <end position="328"/>
    </location>
</feature>
<dbReference type="Pfam" id="PF00753">
    <property type="entry name" value="Lactamase_B"/>
    <property type="match status" value="1"/>
</dbReference>
<keyword evidence="4 7" id="KW-0378">Hydrolase</keyword>
<dbReference type="KEGG" id="scl:sce8817"/>
<dbReference type="Gene3D" id="3.60.15.10">
    <property type="entry name" value="Ribonuclease Z/Hydroxyacylglutathione hydrolase-like"/>
    <property type="match status" value="1"/>
</dbReference>
<dbReference type="BioCyc" id="SCEL448385:SCE_RS45180-MONOMER"/>
<dbReference type="GO" id="GO:0046872">
    <property type="term" value="F:metal ion binding"/>
    <property type="evidence" value="ECO:0007669"/>
    <property type="project" value="UniProtKB-KW"/>
</dbReference>
<evidence type="ECO:0000259" key="6">
    <source>
        <dbReference type="SMART" id="SM00849"/>
    </source>
</evidence>
<evidence type="ECO:0000313" key="8">
    <source>
        <dbReference type="Proteomes" id="UP000002139"/>
    </source>
</evidence>
<comment type="similarity">
    <text evidence="2">Belongs to the metallo-beta-lactamase superfamily.</text>
</comment>
<organism evidence="7 8">
    <name type="scientific">Sorangium cellulosum (strain So ce56)</name>
    <name type="common">Polyangium cellulosum (strain So ce56)</name>
    <dbReference type="NCBI Taxonomy" id="448385"/>
    <lineage>
        <taxon>Bacteria</taxon>
        <taxon>Pseudomonadati</taxon>
        <taxon>Myxococcota</taxon>
        <taxon>Polyangia</taxon>
        <taxon>Polyangiales</taxon>
        <taxon>Polyangiaceae</taxon>
        <taxon>Sorangium</taxon>
    </lineage>
</organism>
<dbReference type="Proteomes" id="UP000002139">
    <property type="component" value="Chromosome"/>
</dbReference>
<reference evidence="7 8" key="1">
    <citation type="journal article" date="2007" name="Nat. Biotechnol.">
        <title>Complete genome sequence of the myxobacterium Sorangium cellulosum.</title>
        <authorList>
            <person name="Schneiker S."/>
            <person name="Perlova O."/>
            <person name="Kaiser O."/>
            <person name="Gerth K."/>
            <person name="Alici A."/>
            <person name="Altmeyer M.O."/>
            <person name="Bartels D."/>
            <person name="Bekel T."/>
            <person name="Beyer S."/>
            <person name="Bode E."/>
            <person name="Bode H.B."/>
            <person name="Bolten C.J."/>
            <person name="Choudhuri J.V."/>
            <person name="Doss S."/>
            <person name="Elnakady Y.A."/>
            <person name="Frank B."/>
            <person name="Gaigalat L."/>
            <person name="Goesmann A."/>
            <person name="Groeger C."/>
            <person name="Gross F."/>
            <person name="Jelsbak L."/>
            <person name="Jelsbak L."/>
            <person name="Kalinowski J."/>
            <person name="Kegler C."/>
            <person name="Knauber T."/>
            <person name="Konietzny S."/>
            <person name="Kopp M."/>
            <person name="Krause L."/>
            <person name="Krug D."/>
            <person name="Linke B."/>
            <person name="Mahmud T."/>
            <person name="Martinez-Arias R."/>
            <person name="McHardy A.C."/>
            <person name="Merai M."/>
            <person name="Meyer F."/>
            <person name="Mormann S."/>
            <person name="Munoz-Dorado J."/>
            <person name="Perez J."/>
            <person name="Pradella S."/>
            <person name="Rachid S."/>
            <person name="Raddatz G."/>
            <person name="Rosenau F."/>
            <person name="Rueckert C."/>
            <person name="Sasse F."/>
            <person name="Scharfe M."/>
            <person name="Schuster S.C."/>
            <person name="Suen G."/>
            <person name="Treuner-Lange A."/>
            <person name="Velicer G.J."/>
            <person name="Vorholter F.-J."/>
            <person name="Weissman K.J."/>
            <person name="Welch R.D."/>
            <person name="Wenzel S.C."/>
            <person name="Whitworth D.E."/>
            <person name="Wilhelm S."/>
            <person name="Wittmann C."/>
            <person name="Bloecker H."/>
            <person name="Puehler A."/>
            <person name="Mueller R."/>
        </authorList>
    </citation>
    <scope>NUCLEOTIDE SEQUENCE [LARGE SCALE GENOMIC DNA]</scope>
    <source>
        <strain evidence="8">So ce56</strain>
    </source>
</reference>
<comment type="cofactor">
    <cofactor evidence="1">
        <name>Zn(2+)</name>
        <dbReference type="ChEBI" id="CHEBI:29105"/>
    </cofactor>
</comment>
<name>A9G578_SORC5</name>
<dbReference type="GO" id="GO:0016787">
    <property type="term" value="F:hydrolase activity"/>
    <property type="evidence" value="ECO:0007669"/>
    <property type="project" value="UniProtKB-KW"/>
</dbReference>
<dbReference type="HOGENOM" id="CLU_940218_0_0_7"/>
<dbReference type="SMART" id="SM00849">
    <property type="entry name" value="Lactamase_B"/>
    <property type="match status" value="1"/>
</dbReference>
<protein>
    <submittedName>
        <fullName evidence="7">Zn-dependent hydrolases, including glyoxylases</fullName>
    </submittedName>
</protein>
<evidence type="ECO:0000256" key="1">
    <source>
        <dbReference type="ARBA" id="ARBA00001947"/>
    </source>
</evidence>
<evidence type="ECO:0000256" key="3">
    <source>
        <dbReference type="ARBA" id="ARBA00022723"/>
    </source>
</evidence>
<keyword evidence="5" id="KW-0862">Zinc</keyword>
<evidence type="ECO:0000256" key="2">
    <source>
        <dbReference type="ARBA" id="ARBA00007749"/>
    </source>
</evidence>
<dbReference type="InterPro" id="IPR051013">
    <property type="entry name" value="MBL_superfamily_lactonases"/>
</dbReference>
<evidence type="ECO:0000313" key="7">
    <source>
        <dbReference type="EMBL" id="CAN98989.1"/>
    </source>
</evidence>
<dbReference type="SUPFAM" id="SSF56281">
    <property type="entry name" value="Metallo-hydrolase/oxidoreductase"/>
    <property type="match status" value="1"/>
</dbReference>
<evidence type="ECO:0000256" key="4">
    <source>
        <dbReference type="ARBA" id="ARBA00022801"/>
    </source>
</evidence>
<dbReference type="STRING" id="448385.sce8817"/>
<dbReference type="PANTHER" id="PTHR42978">
    <property type="entry name" value="QUORUM-QUENCHING LACTONASE YTNP-RELATED-RELATED"/>
    <property type="match status" value="1"/>
</dbReference>
<proteinExistence type="inferred from homology"/>
<dbReference type="InterPro" id="IPR001279">
    <property type="entry name" value="Metallo-B-lactamas"/>
</dbReference>
<dbReference type="InterPro" id="IPR036866">
    <property type="entry name" value="RibonucZ/Hydroxyglut_hydro"/>
</dbReference>
<dbReference type="EMBL" id="AM746676">
    <property type="protein sequence ID" value="CAN98989.1"/>
    <property type="molecule type" value="Genomic_DNA"/>
</dbReference>
<keyword evidence="3" id="KW-0479">Metal-binding</keyword>
<dbReference type="PANTHER" id="PTHR42978:SF2">
    <property type="entry name" value="102 KBASES UNSTABLE REGION: FROM 1 TO 119443"/>
    <property type="match status" value="1"/>
</dbReference>
<evidence type="ECO:0000256" key="5">
    <source>
        <dbReference type="ARBA" id="ARBA00022833"/>
    </source>
</evidence>
<accession>A9G578</accession>
<dbReference type="AlphaFoldDB" id="A9G578"/>
<keyword evidence="8" id="KW-1185">Reference proteome</keyword>
<gene>
    <name evidence="7" type="ordered locus">sce8817</name>
</gene>
<dbReference type="eggNOG" id="COG0491">
    <property type="taxonomic scope" value="Bacteria"/>
</dbReference>